<accession>A0A5N7BF21</accession>
<reference evidence="1 2" key="1">
    <citation type="submission" date="2019-04" db="EMBL/GenBank/DDBJ databases">
        <title>Friends and foes A comparative genomics studyof 23 Aspergillus species from section Flavi.</title>
        <authorList>
            <consortium name="DOE Joint Genome Institute"/>
            <person name="Kjaerbolling I."/>
            <person name="Vesth T."/>
            <person name="Frisvad J.C."/>
            <person name="Nybo J.L."/>
            <person name="Theobald S."/>
            <person name="Kildgaard S."/>
            <person name="Isbrandt T."/>
            <person name="Kuo A."/>
            <person name="Sato A."/>
            <person name="Lyhne E.K."/>
            <person name="Kogle M.E."/>
            <person name="Wiebenga A."/>
            <person name="Kun R.S."/>
            <person name="Lubbers R.J."/>
            <person name="Makela M.R."/>
            <person name="Barry K."/>
            <person name="Chovatia M."/>
            <person name="Clum A."/>
            <person name="Daum C."/>
            <person name="Haridas S."/>
            <person name="He G."/>
            <person name="LaButti K."/>
            <person name="Lipzen A."/>
            <person name="Mondo S."/>
            <person name="Riley R."/>
            <person name="Salamov A."/>
            <person name="Simmons B.A."/>
            <person name="Magnuson J.K."/>
            <person name="Henrissat B."/>
            <person name="Mortensen U.H."/>
            <person name="Larsen T.O."/>
            <person name="Devries R.P."/>
            <person name="Grigoriev I.V."/>
            <person name="Machida M."/>
            <person name="Baker S.E."/>
            <person name="Andersen M.R."/>
        </authorList>
    </citation>
    <scope>NUCLEOTIDE SEQUENCE [LARGE SCALE GENOMIC DNA]</scope>
    <source>
        <strain evidence="1 2">IBT 29228</strain>
    </source>
</reference>
<organism evidence="1 2">
    <name type="scientific">Aspergillus bertholletiae</name>
    <dbReference type="NCBI Taxonomy" id="1226010"/>
    <lineage>
        <taxon>Eukaryota</taxon>
        <taxon>Fungi</taxon>
        <taxon>Dikarya</taxon>
        <taxon>Ascomycota</taxon>
        <taxon>Pezizomycotina</taxon>
        <taxon>Eurotiomycetes</taxon>
        <taxon>Eurotiomycetidae</taxon>
        <taxon>Eurotiales</taxon>
        <taxon>Aspergillaceae</taxon>
        <taxon>Aspergillus</taxon>
        <taxon>Aspergillus subgen. Circumdati</taxon>
    </lineage>
</organism>
<evidence type="ECO:0000313" key="1">
    <source>
        <dbReference type="EMBL" id="KAE8380373.1"/>
    </source>
</evidence>
<sequence>MAQVSELWKDVDSTRLFVGPNDDKVFGCVAESKFNSPTNYHRQNFPVNSEIIEVKNISDQAYLQLATKNGLLGNRGQFSGAHNMITRHRKSPRVAKDFYNLDAPDDAGYQWCQTRGLFVI</sequence>
<dbReference type="OrthoDB" id="5973539at2759"/>
<dbReference type="Proteomes" id="UP000326198">
    <property type="component" value="Unassembled WGS sequence"/>
</dbReference>
<keyword evidence="2" id="KW-1185">Reference proteome</keyword>
<gene>
    <name evidence="1" type="ORF">BDV26DRAFT_290458</name>
</gene>
<proteinExistence type="predicted"/>
<protein>
    <submittedName>
        <fullName evidence="1">Uncharacterized protein</fullName>
    </submittedName>
</protein>
<dbReference type="EMBL" id="ML736182">
    <property type="protein sequence ID" value="KAE8380373.1"/>
    <property type="molecule type" value="Genomic_DNA"/>
</dbReference>
<dbReference type="AlphaFoldDB" id="A0A5N7BF21"/>
<name>A0A5N7BF21_9EURO</name>
<evidence type="ECO:0000313" key="2">
    <source>
        <dbReference type="Proteomes" id="UP000326198"/>
    </source>
</evidence>